<accession>A0A163R8N7</accession>
<dbReference type="PATRIC" id="fig|43678.3.peg.2430"/>
<dbReference type="EMBL" id="LRIE01000075">
    <property type="protein sequence ID" value="KZM34954.1"/>
    <property type="molecule type" value="Genomic_DNA"/>
</dbReference>
<protein>
    <submittedName>
        <fullName evidence="1">Uncharacterized protein</fullName>
    </submittedName>
</protein>
<gene>
    <name evidence="1" type="ORF">OJAG_23250</name>
</gene>
<name>A0A163R8N7_9CELL</name>
<dbReference type="AlphaFoldDB" id="A0A163R8N7"/>
<sequence>MALFARSSLPDDARRSLRLAPKDAVLASAQLVDGSWAAATRTVLATTGEDGSSRPWCDVDRAGYDPVTASITVEWVDGAAPLVLRLADSRRTTLAQTVRERVQSSVVLAEVVALGAGRSAKVAVRRDTDGSLFSQVVAEAGVDLDDPRTRAAIDAAEDRVRSMSGLPL</sequence>
<evidence type="ECO:0000313" key="1">
    <source>
        <dbReference type="EMBL" id="KZM34954.1"/>
    </source>
</evidence>
<dbReference type="Proteomes" id="UP000076447">
    <property type="component" value="Unassembled WGS sequence"/>
</dbReference>
<dbReference type="RefSeq" id="WP_068708721.1">
    <property type="nucleotide sequence ID" value="NZ_LRIE01000075.1"/>
</dbReference>
<dbReference type="OrthoDB" id="3260805at2"/>
<organism evidence="1 2">
    <name type="scientific">Oerskovia enterophila</name>
    <dbReference type="NCBI Taxonomy" id="43678"/>
    <lineage>
        <taxon>Bacteria</taxon>
        <taxon>Bacillati</taxon>
        <taxon>Actinomycetota</taxon>
        <taxon>Actinomycetes</taxon>
        <taxon>Micrococcales</taxon>
        <taxon>Cellulomonadaceae</taxon>
        <taxon>Oerskovia</taxon>
    </lineage>
</organism>
<proteinExistence type="predicted"/>
<dbReference type="STRING" id="43678.OJAG_23250"/>
<reference evidence="1 2" key="1">
    <citation type="submission" date="2016-01" db="EMBL/GenBank/DDBJ databases">
        <title>Genome sequence of Oerskovia enterophila VJag, an agar and cellulose degrading bacterium.</title>
        <authorList>
            <person name="Poehlein A."/>
            <person name="Jag V."/>
            <person name="Bengelsdorf F."/>
            <person name="Duerre P."/>
            <person name="Daniel R."/>
        </authorList>
    </citation>
    <scope>NUCLEOTIDE SEQUENCE [LARGE SCALE GENOMIC DNA]</scope>
    <source>
        <strain evidence="1 2">VJag</strain>
    </source>
</reference>
<comment type="caution">
    <text evidence="1">The sequence shown here is derived from an EMBL/GenBank/DDBJ whole genome shotgun (WGS) entry which is preliminary data.</text>
</comment>
<evidence type="ECO:0000313" key="2">
    <source>
        <dbReference type="Proteomes" id="UP000076447"/>
    </source>
</evidence>